<feature type="transmembrane region" description="Helical" evidence="1">
    <location>
        <begin position="78"/>
        <end position="98"/>
    </location>
</feature>
<sequence>MEILVSIGAYVAAIPIWCLVWGSAHGFSLMRRNRMLSIPFALSLAYLVGNVILLAVYHGQVSGAQYEEARIGIIVSRSGIAIQATASVVFMATIVYGLSIKRVPLHFVRFVVYAFIAILAIMAPILWIPARQSELFFILRHVQTIALNFGLFLCVAGIMVLLQDLLNHGDANVSLLGGVGRDDMER</sequence>
<feature type="transmembrane region" description="Helical" evidence="1">
    <location>
        <begin position="36"/>
        <end position="58"/>
    </location>
</feature>
<dbReference type="AlphaFoldDB" id="C8X5D9"/>
<reference evidence="2 3" key="2">
    <citation type="journal article" date="2010" name="Stand. Genomic Sci.">
        <title>Complete genome sequence of Desulfohalobium retbaense type strain (HR(100)).</title>
        <authorList>
            <person name="Spring S."/>
            <person name="Nolan M."/>
            <person name="Lapidus A."/>
            <person name="Glavina Del Rio T."/>
            <person name="Copeland A."/>
            <person name="Tice H."/>
            <person name="Cheng J.F."/>
            <person name="Lucas S."/>
            <person name="Land M."/>
            <person name="Chen F."/>
            <person name="Bruce D."/>
            <person name="Goodwin L."/>
            <person name="Pitluck S."/>
            <person name="Ivanova N."/>
            <person name="Mavromatis K."/>
            <person name="Mikhailova N."/>
            <person name="Pati A."/>
            <person name="Chen A."/>
            <person name="Palaniappan K."/>
            <person name="Hauser L."/>
            <person name="Chang Y.J."/>
            <person name="Jeffries C.D."/>
            <person name="Munk C."/>
            <person name="Kiss H."/>
            <person name="Chain P."/>
            <person name="Han C."/>
            <person name="Brettin T."/>
            <person name="Detter J.C."/>
            <person name="Schuler E."/>
            <person name="Goker M."/>
            <person name="Rohde M."/>
            <person name="Bristow J."/>
            <person name="Eisen J.A."/>
            <person name="Markowitz V."/>
            <person name="Hugenholtz P."/>
            <person name="Kyrpides N.C."/>
            <person name="Klenk H.P."/>
        </authorList>
    </citation>
    <scope>NUCLEOTIDE SEQUENCE [LARGE SCALE GENOMIC DNA]</scope>
    <source>
        <strain evidence="2 3">DSM 5692</strain>
    </source>
</reference>
<evidence type="ECO:0000313" key="2">
    <source>
        <dbReference type="EMBL" id="ACV69636.1"/>
    </source>
</evidence>
<dbReference type="OrthoDB" id="5786516at2"/>
<dbReference type="STRING" id="485915.Dret_2353"/>
<name>C8X5D9_DESRD</name>
<dbReference type="EMBL" id="CP001734">
    <property type="protein sequence ID" value="ACV69636.1"/>
    <property type="molecule type" value="Genomic_DNA"/>
</dbReference>
<dbReference type="KEGG" id="drt:Dret_2353"/>
<keyword evidence="1" id="KW-0472">Membrane</keyword>
<organism evidence="2 3">
    <name type="scientific">Desulfohalobium retbaense (strain ATCC 49708 / DSM 5692 / JCM 16813 / HR100)</name>
    <dbReference type="NCBI Taxonomy" id="485915"/>
    <lineage>
        <taxon>Bacteria</taxon>
        <taxon>Pseudomonadati</taxon>
        <taxon>Thermodesulfobacteriota</taxon>
        <taxon>Desulfovibrionia</taxon>
        <taxon>Desulfovibrionales</taxon>
        <taxon>Desulfohalobiaceae</taxon>
        <taxon>Desulfohalobium</taxon>
    </lineage>
</organism>
<evidence type="ECO:0000313" key="3">
    <source>
        <dbReference type="Proteomes" id="UP000001052"/>
    </source>
</evidence>
<accession>C8X5D9</accession>
<keyword evidence="3" id="KW-1185">Reference proteome</keyword>
<keyword evidence="1" id="KW-0812">Transmembrane</keyword>
<feature type="transmembrane region" description="Helical" evidence="1">
    <location>
        <begin position="6"/>
        <end position="24"/>
    </location>
</feature>
<dbReference type="RefSeq" id="WP_015752770.1">
    <property type="nucleotide sequence ID" value="NC_013223.1"/>
</dbReference>
<proteinExistence type="predicted"/>
<dbReference type="HOGENOM" id="CLU_1452286_0_0_7"/>
<reference evidence="3" key="1">
    <citation type="submission" date="2009-09" db="EMBL/GenBank/DDBJ databases">
        <title>The complete chromosome of Desulfohalobium retbaense DSM 5692.</title>
        <authorList>
            <consortium name="US DOE Joint Genome Institute (JGI-PGF)"/>
            <person name="Lucas S."/>
            <person name="Copeland A."/>
            <person name="Lapidus A."/>
            <person name="Glavina del Rio T."/>
            <person name="Dalin E."/>
            <person name="Tice H."/>
            <person name="Bruce D."/>
            <person name="Goodwin L."/>
            <person name="Pitluck S."/>
            <person name="Kyrpides N."/>
            <person name="Mavromatis K."/>
            <person name="Ivanova N."/>
            <person name="Mikhailova N."/>
            <person name="Munk A.C."/>
            <person name="Brettin T."/>
            <person name="Detter J.C."/>
            <person name="Han C."/>
            <person name="Tapia R."/>
            <person name="Larimer F."/>
            <person name="Land M."/>
            <person name="Hauser L."/>
            <person name="Markowitz V."/>
            <person name="Cheng J.-F."/>
            <person name="Hugenholtz P."/>
            <person name="Woyke T."/>
            <person name="Wu D."/>
            <person name="Spring S."/>
            <person name="Klenk H.-P."/>
            <person name="Eisen J.A."/>
        </authorList>
    </citation>
    <scope>NUCLEOTIDE SEQUENCE [LARGE SCALE GENOMIC DNA]</scope>
    <source>
        <strain evidence="3">DSM 5692</strain>
    </source>
</reference>
<feature type="transmembrane region" description="Helical" evidence="1">
    <location>
        <begin position="110"/>
        <end position="130"/>
    </location>
</feature>
<dbReference type="Proteomes" id="UP000001052">
    <property type="component" value="Chromosome"/>
</dbReference>
<feature type="transmembrane region" description="Helical" evidence="1">
    <location>
        <begin position="142"/>
        <end position="162"/>
    </location>
</feature>
<gene>
    <name evidence="2" type="ordered locus">Dret_2353</name>
</gene>
<protein>
    <submittedName>
        <fullName evidence="2">Uncharacterized protein</fullName>
    </submittedName>
</protein>
<keyword evidence="1" id="KW-1133">Transmembrane helix</keyword>
<dbReference type="eggNOG" id="ENOG5033UNH">
    <property type="taxonomic scope" value="Bacteria"/>
</dbReference>
<evidence type="ECO:0000256" key="1">
    <source>
        <dbReference type="SAM" id="Phobius"/>
    </source>
</evidence>